<feature type="chain" id="PRO_5047410084" description="Porin" evidence="1">
    <location>
        <begin position="18"/>
        <end position="410"/>
    </location>
</feature>
<dbReference type="RefSeq" id="WP_235313918.1">
    <property type="nucleotide sequence ID" value="NZ_JAKGAS010000011.1"/>
</dbReference>
<organism evidence="2 3">
    <name type="scientific">Paraglaciecola algarum</name>
    <dbReference type="NCBI Taxonomy" id="3050085"/>
    <lineage>
        <taxon>Bacteria</taxon>
        <taxon>Pseudomonadati</taxon>
        <taxon>Pseudomonadota</taxon>
        <taxon>Gammaproteobacteria</taxon>
        <taxon>Alteromonadales</taxon>
        <taxon>Alteromonadaceae</taxon>
        <taxon>Paraglaciecola</taxon>
    </lineage>
</organism>
<dbReference type="Proteomes" id="UP001521137">
    <property type="component" value="Unassembled WGS sequence"/>
</dbReference>
<name>A0ABS9DA29_9ALTE</name>
<evidence type="ECO:0000313" key="3">
    <source>
        <dbReference type="Proteomes" id="UP001521137"/>
    </source>
</evidence>
<evidence type="ECO:0000313" key="2">
    <source>
        <dbReference type="EMBL" id="MCF2949818.1"/>
    </source>
</evidence>
<proteinExistence type="predicted"/>
<evidence type="ECO:0000256" key="1">
    <source>
        <dbReference type="SAM" id="SignalP"/>
    </source>
</evidence>
<keyword evidence="3" id="KW-1185">Reference proteome</keyword>
<protein>
    <recommendedName>
        <fullName evidence="4">Porin</fullName>
    </recommendedName>
</protein>
<keyword evidence="1" id="KW-0732">Signal</keyword>
<dbReference type="EMBL" id="JAKGAS010000011">
    <property type="protein sequence ID" value="MCF2949818.1"/>
    <property type="molecule type" value="Genomic_DNA"/>
</dbReference>
<sequence>MKKLISLLAVVPCLVFAEVKYSGNAGVEQRYFLQEALYPQQERSNISAYFSPEVFTSFNNGSDSILFKGYFRIDQQDSERTHGDIREFKWTHSGEEWEVQAGIGKVFWGQVESLHLVDVINQTDAIEAVDGEDKLGQPMVSFSLFKDWGNTTIFALPYFRERTFSGVDGRFRGPIPVDTDNPIFESEDKEQNLDWAARWQRSIGDWEVGLSYFDGTSREPTFVVAPNVDGDISVRPLYPQMQQVGIDVLALLGGWIVKFEGVQRNVFEQDNSVLINGVPVTFEQQDYFAAVAGFEYSFVGLFDSVYDINLLMEYQYDDRKELATSVAQNDLMVGTRFVLNDVDGTEILMGVVQDLDYSNVRSGFIEASSRLNDHWKWRVDAWFFSSDEPMEPSHLIRRDDFAQFSLEYYF</sequence>
<evidence type="ECO:0008006" key="4">
    <source>
        <dbReference type="Google" id="ProtNLM"/>
    </source>
</evidence>
<feature type="signal peptide" evidence="1">
    <location>
        <begin position="1"/>
        <end position="17"/>
    </location>
</feature>
<gene>
    <name evidence="2" type="ORF">L0668_16995</name>
</gene>
<reference evidence="2 3" key="1">
    <citation type="submission" date="2022-01" db="EMBL/GenBank/DDBJ databases">
        <title>Paraglaciecola sp. G1-23.</title>
        <authorList>
            <person name="Jin M.S."/>
            <person name="Han D.M."/>
            <person name="Kim H.M."/>
            <person name="Jeon C.O."/>
        </authorList>
    </citation>
    <scope>NUCLEOTIDE SEQUENCE [LARGE SCALE GENOMIC DNA]</scope>
    <source>
        <strain evidence="2 3">G1-23</strain>
    </source>
</reference>
<comment type="caution">
    <text evidence="2">The sequence shown here is derived from an EMBL/GenBank/DDBJ whole genome shotgun (WGS) entry which is preliminary data.</text>
</comment>
<accession>A0ABS9DA29</accession>